<dbReference type="InterPro" id="IPR050275">
    <property type="entry name" value="PGM_Phosphatase"/>
</dbReference>
<comment type="similarity">
    <text evidence="1">Belongs to the eukaryotic ribosomal protein eL24 family.</text>
</comment>
<dbReference type="EMBL" id="RDQH01000337">
    <property type="protein sequence ID" value="RXH83503.1"/>
    <property type="molecule type" value="Genomic_DNA"/>
</dbReference>
<dbReference type="AlphaFoldDB" id="A0A498IQJ0"/>
<dbReference type="CDD" id="cd07067">
    <property type="entry name" value="HP_PGM_like"/>
    <property type="match status" value="2"/>
</dbReference>
<comment type="similarity">
    <text evidence="2">Belongs to the phosphoglycerate mutase family.</text>
</comment>
<feature type="binding site" evidence="3">
    <location>
        <position position="336"/>
    </location>
    <ligand>
        <name>substrate</name>
    </ligand>
</feature>
<evidence type="ECO:0000259" key="5">
    <source>
        <dbReference type="SMART" id="SM00746"/>
    </source>
</evidence>
<dbReference type="CDD" id="cd00472">
    <property type="entry name" value="Ribosomal_L24e_L24"/>
    <property type="match status" value="1"/>
</dbReference>
<dbReference type="Gene3D" id="3.40.50.1240">
    <property type="entry name" value="Phosphoglycerate mutase-like"/>
    <property type="match status" value="2"/>
</dbReference>
<proteinExistence type="inferred from homology"/>
<dbReference type="STRING" id="3750.A0A498IQJ0"/>
<dbReference type="Pfam" id="PF00300">
    <property type="entry name" value="His_Phos_1"/>
    <property type="match status" value="2"/>
</dbReference>
<dbReference type="PROSITE" id="PS01073">
    <property type="entry name" value="RIBOSOMAL_L24E"/>
    <property type="match status" value="1"/>
</dbReference>
<dbReference type="SUPFAM" id="SSF53254">
    <property type="entry name" value="Phosphoglycerate mutase-like"/>
    <property type="match status" value="2"/>
</dbReference>
<organism evidence="6 7">
    <name type="scientific">Malus domestica</name>
    <name type="common">Apple</name>
    <name type="synonym">Pyrus malus</name>
    <dbReference type="NCBI Taxonomy" id="3750"/>
    <lineage>
        <taxon>Eukaryota</taxon>
        <taxon>Viridiplantae</taxon>
        <taxon>Streptophyta</taxon>
        <taxon>Embryophyta</taxon>
        <taxon>Tracheophyta</taxon>
        <taxon>Spermatophyta</taxon>
        <taxon>Magnoliopsida</taxon>
        <taxon>eudicotyledons</taxon>
        <taxon>Gunneridae</taxon>
        <taxon>Pentapetalae</taxon>
        <taxon>rosids</taxon>
        <taxon>fabids</taxon>
        <taxon>Rosales</taxon>
        <taxon>Rosaceae</taxon>
        <taxon>Amygdaloideae</taxon>
        <taxon>Maleae</taxon>
        <taxon>Malus</taxon>
    </lineage>
</organism>
<dbReference type="InterPro" id="IPR038630">
    <property type="entry name" value="L24e/L24_sf"/>
</dbReference>
<gene>
    <name evidence="6" type="ORF">DVH24_005756</name>
</gene>
<keyword evidence="7" id="KW-1185">Reference proteome</keyword>
<evidence type="ECO:0000313" key="6">
    <source>
        <dbReference type="EMBL" id="RXH83503.1"/>
    </source>
</evidence>
<sequence length="852" mass="95455">MFFFRDSDVGNGLHCLLFVDRLNPNLLQFGAMRLEKCWFCSSTVYPGHGIQFVRNDAKVKSKCHKNFKMKRNPRKVKWTKAYRRLRGKDMTQDSTFEFERKRNRPERYDRSLTENTLKAIKKIDKVRVEREARHHKNRMKGKSAKEHNEAIKEIDQSTILVKAPSALQQEPSLVKVSQPQLDKNVAMEEETNASKSKFQIMISLTPTPSLVHRTISAVVVLFPIPNPTRVHPSSSTSPFRIRCSSAGSGLQEAPKSSEERKLSSELYSSVPFPAVKGAKRVVLVRHGQSTWNEEGRIQGSSNFSVLTKKGEAQAETSRLMLIDDAFDVCFTSPLTRSKRTAEIIWGPREEEMIMDSDLREIDLYAFQVDAANFIIDGHYPVRELWARARSCWNRILLHESRSVLVVAHNAVNQALIATAIGLGTEYFRVLVQSNCGVSVLDFIPRAEGGSPFICLNRLNQTPSSPVASGSSGGRKASKRIVLVCHGSTQSDTETGFPSTGDQPMDMLGVIKSQKTAELLLDLKVSSIVSSPKKACVETAITISKVQEAADCLGVDCVPRDVEMKQMENLDVEDILQRSSKARHLNLITEGGTKILPIRPGWLNGYEDSVMGDVWDQSEKAWQYLINELTAEAEPERVVVAVGHPALHIALMGHCLNLTKEWLGSFHLDAGSISVIDFPDGPNGIGVIRCINYTAHMGRWATPITRSTLDDEDYLKVVKLFELPPCGKTNQSAFKQREKEKKKGKAGAFPWVFPLTTTHFPRLIPANSGGVFRSHHQHLEALILLYKTHPRTTLFNPYMWRFEATKPDENQWCSGHPFHFSDESAKQWPTTPLGLCSPSSQCCAEALTSVSEK</sequence>
<dbReference type="InterPro" id="IPR013078">
    <property type="entry name" value="His_Pase_superF_clade-1"/>
</dbReference>
<dbReference type="InterPro" id="IPR011017">
    <property type="entry name" value="TRASH_dom"/>
</dbReference>
<reference evidence="6 7" key="1">
    <citation type="submission" date="2018-10" db="EMBL/GenBank/DDBJ databases">
        <title>A high-quality apple genome assembly.</title>
        <authorList>
            <person name="Hu J."/>
        </authorList>
    </citation>
    <scope>NUCLEOTIDE SEQUENCE [LARGE SCALE GENOMIC DNA]</scope>
    <source>
        <strain evidence="7">cv. HFTH1</strain>
        <tissue evidence="6">Young leaf</tissue>
    </source>
</reference>
<name>A0A498IQJ0_MALDO</name>
<dbReference type="PANTHER" id="PTHR48100">
    <property type="entry name" value="BROAD-SPECIFICITY PHOSPHATASE YOR283W-RELATED"/>
    <property type="match status" value="1"/>
</dbReference>
<dbReference type="SMART" id="SM00746">
    <property type="entry name" value="TRASH"/>
    <property type="match status" value="1"/>
</dbReference>
<dbReference type="InterPro" id="IPR000988">
    <property type="entry name" value="Ribosomal_eL24-rel_N"/>
</dbReference>
<evidence type="ECO:0000256" key="3">
    <source>
        <dbReference type="PIRSR" id="PIRSR613078-2"/>
    </source>
</evidence>
<dbReference type="SUPFAM" id="SSF57716">
    <property type="entry name" value="Glucocorticoid receptor-like (DNA-binding domain)"/>
    <property type="match status" value="1"/>
</dbReference>
<feature type="region of interest" description="Disordered" evidence="4">
    <location>
        <begin position="229"/>
        <end position="262"/>
    </location>
</feature>
<dbReference type="PANTHER" id="PTHR48100:SF10">
    <property type="entry name" value="2-CARBOXY-D-ARABINITOL-1-PHOSPHATASE-RELATED"/>
    <property type="match status" value="1"/>
</dbReference>
<evidence type="ECO:0000313" key="7">
    <source>
        <dbReference type="Proteomes" id="UP000290289"/>
    </source>
</evidence>
<dbReference type="InterPro" id="IPR023442">
    <property type="entry name" value="Ribosomal_eL24_CS"/>
</dbReference>
<feature type="domain" description="TRASH" evidence="5">
    <location>
        <begin position="37"/>
        <end position="71"/>
    </location>
</feature>
<comment type="caution">
    <text evidence="6">The sequence shown here is derived from an EMBL/GenBank/DDBJ whole genome shotgun (WGS) entry which is preliminary data.</text>
</comment>
<dbReference type="GO" id="GO:0016791">
    <property type="term" value="F:phosphatase activity"/>
    <property type="evidence" value="ECO:0007669"/>
    <property type="project" value="TreeGrafter"/>
</dbReference>
<evidence type="ECO:0000256" key="1">
    <source>
        <dbReference type="ARBA" id="ARBA00005647"/>
    </source>
</evidence>
<dbReference type="Gene3D" id="2.30.170.20">
    <property type="entry name" value="Ribosomal protein L24e"/>
    <property type="match status" value="1"/>
</dbReference>
<feature type="binding site" evidence="3">
    <location>
        <begin position="285"/>
        <end position="292"/>
    </location>
    <ligand>
        <name>substrate</name>
    </ligand>
</feature>
<dbReference type="InterPro" id="IPR029033">
    <property type="entry name" value="His_PPase_superfam"/>
</dbReference>
<dbReference type="FunFam" id="2.30.170.20:FF:000001">
    <property type="entry name" value="probable ribosome biogenesis protein RLP24"/>
    <property type="match status" value="1"/>
</dbReference>
<dbReference type="PROSITE" id="PS00175">
    <property type="entry name" value="PG_MUTASE"/>
    <property type="match status" value="1"/>
</dbReference>
<dbReference type="Proteomes" id="UP000290289">
    <property type="component" value="Chromosome 11"/>
</dbReference>
<dbReference type="SMART" id="SM00855">
    <property type="entry name" value="PGAM"/>
    <property type="match status" value="2"/>
</dbReference>
<dbReference type="Pfam" id="PF01246">
    <property type="entry name" value="Ribosomal_L24e"/>
    <property type="match status" value="1"/>
</dbReference>
<evidence type="ECO:0000256" key="2">
    <source>
        <dbReference type="ARBA" id="ARBA00038362"/>
    </source>
</evidence>
<dbReference type="InterPro" id="IPR001345">
    <property type="entry name" value="PG/BPGM_mutase_AS"/>
</dbReference>
<accession>A0A498IQJ0</accession>
<dbReference type="FunFam" id="3.40.50.1240:FF:000028">
    <property type="entry name" value="Putative 2-carboxy-D-arabinitol-1-phosphatase"/>
    <property type="match status" value="1"/>
</dbReference>
<protein>
    <recommendedName>
        <fullName evidence="5">TRASH domain-containing protein</fullName>
    </recommendedName>
</protein>
<evidence type="ECO:0000256" key="4">
    <source>
        <dbReference type="SAM" id="MobiDB-lite"/>
    </source>
</evidence>